<proteinExistence type="predicted"/>
<evidence type="ECO:0000313" key="2">
    <source>
        <dbReference type="EMBL" id="MBJ7597837.1"/>
    </source>
</evidence>
<comment type="caution">
    <text evidence="2">The sequence shown here is derived from an EMBL/GenBank/DDBJ whole genome shotgun (WGS) entry which is preliminary data.</text>
</comment>
<dbReference type="PANTHER" id="PTHR33169:SF27">
    <property type="entry name" value="TRANSCRIPTIONAL REGULATOR PADR FAMILY PROTEIN"/>
    <property type="match status" value="1"/>
</dbReference>
<reference evidence="2" key="1">
    <citation type="submission" date="2020-10" db="EMBL/GenBank/DDBJ databases">
        <title>Ca. Dormibacterota MAGs.</title>
        <authorList>
            <person name="Montgomery K."/>
        </authorList>
    </citation>
    <scope>NUCLEOTIDE SEQUENCE [LARGE SCALE GENOMIC DNA]</scope>
    <source>
        <strain evidence="2">SC8812_S17_10</strain>
    </source>
</reference>
<feature type="domain" description="Transcription regulator PadR N-terminal" evidence="1">
    <location>
        <begin position="11"/>
        <end position="86"/>
    </location>
</feature>
<dbReference type="AlphaFoldDB" id="A0A934JZL6"/>
<dbReference type="SUPFAM" id="SSF46785">
    <property type="entry name" value="Winged helix' DNA-binding domain"/>
    <property type="match status" value="1"/>
</dbReference>
<sequence length="219" mass="25419">MSRVSPLALAVLGLLGERPRHPYEVAFVMRHRHMDEHIKLNLGTLYHTFEQLHRAGWIQPTETAREGRRPERTVYSLTEDGSRRFRDRLTELIAEPAGEYSSFEAGLSFMHQLSREEAIELLGLRALALEQRLDAGGQLLGWLQSRGLTRLSLIEAEMVNEQQRWQLGWVRRITDEIESGRLEWAAGLSEEKKGSEAREIPRWLKHMNELEDMQPEVDR</sequence>
<dbReference type="EMBL" id="JAEKNR010000082">
    <property type="protein sequence ID" value="MBJ7597837.1"/>
    <property type="molecule type" value="Genomic_DNA"/>
</dbReference>
<dbReference type="Proteomes" id="UP000612893">
    <property type="component" value="Unassembled WGS sequence"/>
</dbReference>
<accession>A0A934JZL6</accession>
<dbReference type="Pfam" id="PF03551">
    <property type="entry name" value="PadR"/>
    <property type="match status" value="1"/>
</dbReference>
<dbReference type="RefSeq" id="WP_338200371.1">
    <property type="nucleotide sequence ID" value="NZ_JAEKNR010000082.1"/>
</dbReference>
<gene>
    <name evidence="2" type="ORF">JF922_07095</name>
</gene>
<dbReference type="PANTHER" id="PTHR33169">
    <property type="entry name" value="PADR-FAMILY TRANSCRIPTIONAL REGULATOR"/>
    <property type="match status" value="1"/>
</dbReference>
<name>A0A934JZL6_9BACT</name>
<dbReference type="InterPro" id="IPR052509">
    <property type="entry name" value="Metal_resp_DNA-bind_regulator"/>
</dbReference>
<keyword evidence="3" id="KW-1185">Reference proteome</keyword>
<dbReference type="Gene3D" id="1.10.10.10">
    <property type="entry name" value="Winged helix-like DNA-binding domain superfamily/Winged helix DNA-binding domain"/>
    <property type="match status" value="1"/>
</dbReference>
<evidence type="ECO:0000259" key="1">
    <source>
        <dbReference type="Pfam" id="PF03551"/>
    </source>
</evidence>
<organism evidence="2 3">
    <name type="scientific">Candidatus Nephthysia bennettiae</name>
    <dbReference type="NCBI Taxonomy" id="3127016"/>
    <lineage>
        <taxon>Bacteria</taxon>
        <taxon>Bacillati</taxon>
        <taxon>Candidatus Dormiibacterota</taxon>
        <taxon>Candidatus Dormibacteria</taxon>
        <taxon>Candidatus Dormibacterales</taxon>
        <taxon>Candidatus Dormibacteraceae</taxon>
        <taxon>Candidatus Nephthysia</taxon>
    </lineage>
</organism>
<evidence type="ECO:0000313" key="3">
    <source>
        <dbReference type="Proteomes" id="UP000612893"/>
    </source>
</evidence>
<protein>
    <submittedName>
        <fullName evidence="2">PadR family transcriptional regulator</fullName>
    </submittedName>
</protein>
<dbReference type="InterPro" id="IPR036390">
    <property type="entry name" value="WH_DNA-bd_sf"/>
</dbReference>
<dbReference type="InterPro" id="IPR005149">
    <property type="entry name" value="Tscrpt_reg_PadR_N"/>
</dbReference>
<dbReference type="InterPro" id="IPR036388">
    <property type="entry name" value="WH-like_DNA-bd_sf"/>
</dbReference>